<dbReference type="AlphaFoldDB" id="A4GJC7"/>
<evidence type="ECO:0000256" key="1">
    <source>
        <dbReference type="SAM" id="Phobius"/>
    </source>
</evidence>
<keyword evidence="1" id="KW-0812">Transmembrane</keyword>
<evidence type="ECO:0000313" key="2">
    <source>
        <dbReference type="EMBL" id="ABL97222.1"/>
    </source>
</evidence>
<feature type="transmembrane region" description="Helical" evidence="1">
    <location>
        <begin position="103"/>
        <end position="120"/>
    </location>
</feature>
<sequence length="129" mass="15120">MFARYSLILIALYMLLRTIISLFFYDQFPIAFLASEFDQDQMDTYRARVIIPALFITCIYFTGRYLSGKSPTSTVWPLYVVSSSLLITHIIGFITFMPFSQDPITMFLLTLFAFFVTRKAHNHRKNEIF</sequence>
<feature type="transmembrane region" description="Helical" evidence="1">
    <location>
        <begin position="75"/>
        <end position="97"/>
    </location>
</feature>
<keyword evidence="1" id="KW-0472">Membrane</keyword>
<feature type="transmembrane region" description="Helical" evidence="1">
    <location>
        <begin position="7"/>
        <end position="25"/>
    </location>
</feature>
<accession>A4GJC7</accession>
<proteinExistence type="predicted"/>
<feature type="transmembrane region" description="Helical" evidence="1">
    <location>
        <begin position="45"/>
        <end position="63"/>
    </location>
</feature>
<reference evidence="2" key="1">
    <citation type="journal article" date="2007" name="Environ. Microbiol.">
        <title>Proteorhodopsin photosystem gene clusters exhibit co-evolutionary trends and shared ancestry among diverse marine microbial phyla.</title>
        <authorList>
            <person name="McCarren J."/>
            <person name="Delong E.F."/>
        </authorList>
    </citation>
    <scope>NUCLEOTIDE SEQUENCE</scope>
</reference>
<protein>
    <submittedName>
        <fullName evidence="2">Uncharacterized protein</fullName>
    </submittedName>
</protein>
<keyword evidence="1" id="KW-1133">Transmembrane helix</keyword>
<name>A4GJC7_9BACT</name>
<dbReference type="EMBL" id="EF107099">
    <property type="protein sequence ID" value="ABL97222.1"/>
    <property type="molecule type" value="Genomic_DNA"/>
</dbReference>
<organism evidence="2">
    <name type="scientific">uncultured marine bacterium EB0_49D07</name>
    <dbReference type="NCBI Taxonomy" id="415439"/>
    <lineage>
        <taxon>Bacteria</taxon>
        <taxon>environmental samples</taxon>
    </lineage>
</organism>
<gene>
    <name evidence="2" type="ORF">MBMO_EB0-49D07.0065</name>
</gene>